<evidence type="ECO:0000313" key="1">
    <source>
        <dbReference type="EMBL" id="QHC35866.1"/>
    </source>
</evidence>
<name>A0A857FNU6_KOMXY</name>
<sequence length="117" mass="12999">MVFDPAAAPRDRTEFLAWYRQQMKDAGDGSATTPALNAWYGDMCRTFPDMDSVELEASDDAGSYMTDYSSTTPHMIYAAFAWSVAEEAHALMRELAIRHQVGFFDVSATDGEILFPA</sequence>
<organism evidence="1 2">
    <name type="scientific">Komagataeibacter xylinus</name>
    <name type="common">Gluconacetobacter xylinus</name>
    <dbReference type="NCBI Taxonomy" id="28448"/>
    <lineage>
        <taxon>Bacteria</taxon>
        <taxon>Pseudomonadati</taxon>
        <taxon>Pseudomonadota</taxon>
        <taxon>Alphaproteobacteria</taxon>
        <taxon>Acetobacterales</taxon>
        <taxon>Acetobacteraceae</taxon>
        <taxon>Komagataeibacter</taxon>
    </lineage>
</organism>
<reference evidence="1 2" key="1">
    <citation type="journal article" date="2020" name="Carbohydr. Polym.">
        <title>Characterization and optimization of production of bacterial cellulose from strain CGMCC 17276 based on whole-genome analysis.</title>
        <authorList>
            <person name="Lu T."/>
            <person name="Gao H."/>
            <person name="Liao B."/>
            <person name="Wu J."/>
            <person name="Zhang W."/>
            <person name="Huang J."/>
            <person name="Liu M."/>
            <person name="Huang J."/>
            <person name="Chang Z."/>
            <person name="Jin M."/>
            <person name="Yi Z."/>
            <person name="Jiang D."/>
        </authorList>
    </citation>
    <scope>NUCLEOTIDE SEQUENCE [LARGE SCALE GENOMIC DNA]</scope>
    <source>
        <strain evidence="1 2">CGMCC 17276</strain>
    </source>
</reference>
<dbReference type="RefSeq" id="WP_159262264.1">
    <property type="nucleotide sequence ID" value="NZ_CP041348.1"/>
</dbReference>
<dbReference type="OrthoDB" id="882812at2"/>
<dbReference type="AlphaFoldDB" id="A0A857FNU6"/>
<evidence type="ECO:0000313" key="2">
    <source>
        <dbReference type="Proteomes" id="UP000464674"/>
    </source>
</evidence>
<dbReference type="Proteomes" id="UP000464674">
    <property type="component" value="Chromosome"/>
</dbReference>
<proteinExistence type="predicted"/>
<dbReference type="EMBL" id="CP041348">
    <property type="protein sequence ID" value="QHC35866.1"/>
    <property type="molecule type" value="Genomic_DNA"/>
</dbReference>
<gene>
    <name evidence="1" type="ORF">FMA36_10535</name>
</gene>
<accession>A0A857FNU6</accession>
<protein>
    <submittedName>
        <fullName evidence="1">Uncharacterized protein</fullName>
    </submittedName>
</protein>